<dbReference type="InterPro" id="IPR050725">
    <property type="entry name" value="CysQ/Inositol_MonoPase"/>
</dbReference>
<reference evidence="4 5" key="1">
    <citation type="submission" date="2018-11" db="EMBL/GenBank/DDBJ databases">
        <authorList>
            <consortium name="Pathogen Informatics"/>
        </authorList>
    </citation>
    <scope>NUCLEOTIDE SEQUENCE [LARGE SCALE GENOMIC DNA]</scope>
</reference>
<organism evidence="4 5">
    <name type="scientific">Dibothriocephalus latus</name>
    <name type="common">Fish tapeworm</name>
    <name type="synonym">Diphyllobothrium latum</name>
    <dbReference type="NCBI Taxonomy" id="60516"/>
    <lineage>
        <taxon>Eukaryota</taxon>
        <taxon>Metazoa</taxon>
        <taxon>Spiralia</taxon>
        <taxon>Lophotrochozoa</taxon>
        <taxon>Platyhelminthes</taxon>
        <taxon>Cestoda</taxon>
        <taxon>Eucestoda</taxon>
        <taxon>Diphyllobothriidea</taxon>
        <taxon>Diphyllobothriidae</taxon>
        <taxon>Dibothriocephalus</taxon>
    </lineage>
</organism>
<keyword evidence="3" id="KW-0460">Magnesium</keyword>
<dbReference type="Proteomes" id="UP000281553">
    <property type="component" value="Unassembled WGS sequence"/>
</dbReference>
<keyword evidence="5" id="KW-1185">Reference proteome</keyword>
<comment type="cofactor">
    <cofactor evidence="3">
        <name>Mg(2+)</name>
        <dbReference type="ChEBI" id="CHEBI:18420"/>
    </cofactor>
</comment>
<gene>
    <name evidence="4" type="ORF">DILT_LOCUS14924</name>
</gene>
<dbReference type="GO" id="GO:0046872">
    <property type="term" value="F:metal ion binding"/>
    <property type="evidence" value="ECO:0007669"/>
    <property type="project" value="UniProtKB-KW"/>
</dbReference>
<proteinExistence type="inferred from homology"/>
<keyword evidence="3" id="KW-0479">Metal-binding</keyword>
<feature type="binding site" evidence="3">
    <location>
        <position position="21"/>
    </location>
    <ligand>
        <name>Mg(2+)</name>
        <dbReference type="ChEBI" id="CHEBI:18420"/>
        <label>1</label>
        <note>catalytic</note>
    </ligand>
</feature>
<dbReference type="PANTHER" id="PTHR43028:SF5">
    <property type="entry name" value="3'(2'),5'-BISPHOSPHATE NUCLEOTIDASE 1"/>
    <property type="match status" value="1"/>
</dbReference>
<dbReference type="SUPFAM" id="SSF56655">
    <property type="entry name" value="Carbohydrate phosphatase"/>
    <property type="match status" value="1"/>
</dbReference>
<name>A0A3P7MVS6_DIBLA</name>
<dbReference type="InterPro" id="IPR000760">
    <property type="entry name" value="Inositol_monophosphatase-like"/>
</dbReference>
<accession>A0A3P7MVS6</accession>
<evidence type="ECO:0000313" key="4">
    <source>
        <dbReference type="EMBL" id="VDN27017.1"/>
    </source>
</evidence>
<protein>
    <recommendedName>
        <fullName evidence="2">3'(2'),5'-bisphosphate nucleotidase</fullName>
        <ecNumber evidence="2">3.1.3.7</ecNumber>
    </recommendedName>
</protein>
<evidence type="ECO:0000256" key="2">
    <source>
        <dbReference type="ARBA" id="ARBA00012633"/>
    </source>
</evidence>
<dbReference type="GO" id="GO:0008441">
    <property type="term" value="F:3'(2'),5'-bisphosphate nucleotidase activity"/>
    <property type="evidence" value="ECO:0007669"/>
    <property type="project" value="UniProtKB-EC"/>
</dbReference>
<dbReference type="Gene3D" id="3.40.190.80">
    <property type="match status" value="1"/>
</dbReference>
<evidence type="ECO:0000256" key="3">
    <source>
        <dbReference type="PIRSR" id="PIRSR600760-2"/>
    </source>
</evidence>
<comment type="similarity">
    <text evidence="1">Belongs to the inositol monophosphatase superfamily.</text>
</comment>
<dbReference type="OrthoDB" id="74460at2759"/>
<evidence type="ECO:0000256" key="1">
    <source>
        <dbReference type="ARBA" id="ARBA00009759"/>
    </source>
</evidence>
<sequence length="91" mass="9911">MQLLKGKADLYIHPSGARKWDLCAPIAVMEAAGGVVRTMDGRRHLFNHLDPKSSIAESGGIFAAATQALYDRWSPTVKKLHQSLSHAKQSA</sequence>
<dbReference type="AlphaFoldDB" id="A0A3P7MVS6"/>
<evidence type="ECO:0000313" key="5">
    <source>
        <dbReference type="Proteomes" id="UP000281553"/>
    </source>
</evidence>
<dbReference type="PANTHER" id="PTHR43028">
    <property type="entry name" value="3'(2'),5'-BISPHOSPHATE NUCLEOTIDASE 1"/>
    <property type="match status" value="1"/>
</dbReference>
<dbReference type="EC" id="3.1.3.7" evidence="2"/>
<dbReference type="Pfam" id="PF00459">
    <property type="entry name" value="Inositol_P"/>
    <property type="match status" value="1"/>
</dbReference>
<dbReference type="EMBL" id="UYRU01076503">
    <property type="protein sequence ID" value="VDN27017.1"/>
    <property type="molecule type" value="Genomic_DNA"/>
</dbReference>